<keyword evidence="9" id="KW-1185">Reference proteome</keyword>
<accession>A0A7G9RYR2</accession>
<dbReference type="Proteomes" id="UP000515928">
    <property type="component" value="Chromosome"/>
</dbReference>
<evidence type="ECO:0000313" key="9">
    <source>
        <dbReference type="Proteomes" id="UP000515928"/>
    </source>
</evidence>
<keyword evidence="5" id="KW-0663">Pyridoxal phosphate</keyword>
<reference evidence="8 9" key="1">
    <citation type="submission" date="2020-08" db="EMBL/GenBank/DDBJ databases">
        <title>Genome sequence of Erysipelothrix inopinata DSM 15511T.</title>
        <authorList>
            <person name="Hyun D.-W."/>
            <person name="Bae J.-W."/>
        </authorList>
    </citation>
    <scope>NUCLEOTIDE SEQUENCE [LARGE SCALE GENOMIC DNA]</scope>
    <source>
        <strain evidence="8 9">DSM 15511</strain>
    </source>
</reference>
<evidence type="ECO:0000256" key="6">
    <source>
        <dbReference type="RuleBase" id="RU000481"/>
    </source>
</evidence>
<comment type="similarity">
    <text evidence="2 6">Belongs to the class-I pyridoxal-phosphate-dependent aminotransferase family.</text>
</comment>
<dbReference type="Gene3D" id="3.40.640.10">
    <property type="entry name" value="Type I PLP-dependent aspartate aminotransferase-like (Major domain)"/>
    <property type="match status" value="1"/>
</dbReference>
<evidence type="ECO:0000313" key="8">
    <source>
        <dbReference type="EMBL" id="QNN60737.1"/>
    </source>
</evidence>
<dbReference type="InterPro" id="IPR004838">
    <property type="entry name" value="NHTrfase_class1_PyrdxlP-BS"/>
</dbReference>
<dbReference type="CDD" id="cd00609">
    <property type="entry name" value="AAT_like"/>
    <property type="match status" value="1"/>
</dbReference>
<dbReference type="Pfam" id="PF00155">
    <property type="entry name" value="Aminotran_1_2"/>
    <property type="match status" value="1"/>
</dbReference>
<dbReference type="InterPro" id="IPR015421">
    <property type="entry name" value="PyrdxlP-dep_Trfase_major"/>
</dbReference>
<dbReference type="GO" id="GO:0006520">
    <property type="term" value="P:amino acid metabolic process"/>
    <property type="evidence" value="ECO:0007669"/>
    <property type="project" value="InterPro"/>
</dbReference>
<dbReference type="EMBL" id="CP060715">
    <property type="protein sequence ID" value="QNN60737.1"/>
    <property type="molecule type" value="Genomic_DNA"/>
</dbReference>
<feature type="domain" description="Aminotransferase class I/classII large" evidence="7">
    <location>
        <begin position="25"/>
        <end position="363"/>
    </location>
</feature>
<organism evidence="8 9">
    <name type="scientific">Erysipelothrix inopinata</name>
    <dbReference type="NCBI Taxonomy" id="225084"/>
    <lineage>
        <taxon>Bacteria</taxon>
        <taxon>Bacillati</taxon>
        <taxon>Bacillota</taxon>
        <taxon>Erysipelotrichia</taxon>
        <taxon>Erysipelotrichales</taxon>
        <taxon>Erysipelotrichaceae</taxon>
        <taxon>Erysipelothrix</taxon>
    </lineage>
</organism>
<dbReference type="InterPro" id="IPR050596">
    <property type="entry name" value="AspAT/PAT-like"/>
</dbReference>
<dbReference type="InterPro" id="IPR015424">
    <property type="entry name" value="PyrdxlP-dep_Trfase"/>
</dbReference>
<keyword evidence="3 6" id="KW-0032">Aminotransferase</keyword>
<evidence type="ECO:0000256" key="4">
    <source>
        <dbReference type="ARBA" id="ARBA00022679"/>
    </source>
</evidence>
<name>A0A7G9RYR2_9FIRM</name>
<dbReference type="InterPro" id="IPR004839">
    <property type="entry name" value="Aminotransferase_I/II_large"/>
</dbReference>
<evidence type="ECO:0000256" key="3">
    <source>
        <dbReference type="ARBA" id="ARBA00022576"/>
    </source>
</evidence>
<keyword evidence="4 6" id="KW-0808">Transferase</keyword>
<dbReference type="PANTHER" id="PTHR46383:SF3">
    <property type="entry name" value="ASPARTATE AMINOTRANSFERASE-RELATED"/>
    <property type="match status" value="1"/>
</dbReference>
<dbReference type="InterPro" id="IPR015422">
    <property type="entry name" value="PyrdxlP-dep_Trfase_small"/>
</dbReference>
<dbReference type="SUPFAM" id="SSF53383">
    <property type="entry name" value="PLP-dependent transferases"/>
    <property type="match status" value="1"/>
</dbReference>
<dbReference type="GO" id="GO:0030170">
    <property type="term" value="F:pyridoxal phosphate binding"/>
    <property type="evidence" value="ECO:0007669"/>
    <property type="project" value="InterPro"/>
</dbReference>
<dbReference type="EC" id="2.6.1.-" evidence="6"/>
<dbReference type="KEGG" id="eio:H9L01_10295"/>
<evidence type="ECO:0000256" key="5">
    <source>
        <dbReference type="ARBA" id="ARBA00022898"/>
    </source>
</evidence>
<evidence type="ECO:0000256" key="1">
    <source>
        <dbReference type="ARBA" id="ARBA00001933"/>
    </source>
</evidence>
<comment type="cofactor">
    <cofactor evidence="1 6">
        <name>pyridoxal 5'-phosphate</name>
        <dbReference type="ChEBI" id="CHEBI:597326"/>
    </cofactor>
</comment>
<sequence>MKHFVDTLHISGIREFSEMYINKEDCIFLTIGEPDFNTPTEIKDALKLALDENHTHYPPICGNHELRQRIAKLESMSFFESYTENNVIITNGATEALILAMGVLLGHGDNVMIPTPCFPLYQTQALLTGAEVSNYDTSTHGFQLRYHEFSKHIKENTKVIVLASPNNPTGIVYDEESMITLHRLMEEHPDLYVIIDEVYRSMIYEGEYPSIRDYESTIDRVILVQSFSKTFAMTGWRVGYAVAQESLIKQMNAFHQNLVTGVATFIQEAAITALDVDTQFMLDEYDHRRKYLLKRLALMDVDYIRPEGAFYIFIDIRKYGMDSYTFCKQLADELGVVIIPGIFFGTEGFARISYGANMDSLENGLDRLDQFIREFCL</sequence>
<dbReference type="RefSeq" id="WP_187533860.1">
    <property type="nucleotide sequence ID" value="NZ_CBCSHU010000023.1"/>
</dbReference>
<dbReference type="Gene3D" id="3.90.1150.10">
    <property type="entry name" value="Aspartate Aminotransferase, domain 1"/>
    <property type="match status" value="1"/>
</dbReference>
<dbReference type="PROSITE" id="PS00105">
    <property type="entry name" value="AA_TRANSFER_CLASS_1"/>
    <property type="match status" value="1"/>
</dbReference>
<dbReference type="AlphaFoldDB" id="A0A7G9RYR2"/>
<protein>
    <recommendedName>
        <fullName evidence="6">Aminotransferase</fullName>
        <ecNumber evidence="6">2.6.1.-</ecNumber>
    </recommendedName>
</protein>
<gene>
    <name evidence="8" type="ORF">H9L01_10295</name>
</gene>
<dbReference type="PANTHER" id="PTHR46383">
    <property type="entry name" value="ASPARTATE AMINOTRANSFERASE"/>
    <property type="match status" value="1"/>
</dbReference>
<evidence type="ECO:0000256" key="2">
    <source>
        <dbReference type="ARBA" id="ARBA00007441"/>
    </source>
</evidence>
<proteinExistence type="inferred from homology"/>
<evidence type="ECO:0000259" key="7">
    <source>
        <dbReference type="Pfam" id="PF00155"/>
    </source>
</evidence>
<dbReference type="GO" id="GO:0008483">
    <property type="term" value="F:transaminase activity"/>
    <property type="evidence" value="ECO:0007669"/>
    <property type="project" value="UniProtKB-KW"/>
</dbReference>